<dbReference type="InterPro" id="IPR027417">
    <property type="entry name" value="P-loop_NTPase"/>
</dbReference>
<dbReference type="Gene3D" id="3.40.50.300">
    <property type="entry name" value="P-loop containing nucleotide triphosphate hydrolases"/>
    <property type="match status" value="1"/>
</dbReference>
<dbReference type="Gene3D" id="3.40.50.150">
    <property type="entry name" value="Vaccinia Virus protein VP39"/>
    <property type="match status" value="1"/>
</dbReference>
<dbReference type="SUPFAM" id="SSF53335">
    <property type="entry name" value="S-adenosyl-L-methionine-dependent methyltransferases"/>
    <property type="match status" value="1"/>
</dbReference>
<dbReference type="GO" id="GO:0016787">
    <property type="term" value="F:hydrolase activity"/>
    <property type="evidence" value="ECO:0007669"/>
    <property type="project" value="InterPro"/>
</dbReference>
<feature type="region of interest" description="Disordered" evidence="1">
    <location>
        <begin position="807"/>
        <end position="827"/>
    </location>
</feature>
<dbReference type="SUPFAM" id="SSF52540">
    <property type="entry name" value="P-loop containing nucleoside triphosphate hydrolases"/>
    <property type="match status" value="2"/>
</dbReference>
<evidence type="ECO:0000256" key="1">
    <source>
        <dbReference type="SAM" id="MobiDB-lite"/>
    </source>
</evidence>
<organism evidence="3">
    <name type="scientific">viral metagenome</name>
    <dbReference type="NCBI Taxonomy" id="1070528"/>
    <lineage>
        <taxon>unclassified sequences</taxon>
        <taxon>metagenomes</taxon>
        <taxon>organismal metagenomes</taxon>
    </lineage>
</organism>
<dbReference type="EMBL" id="MN740228">
    <property type="protein sequence ID" value="QHT94661.1"/>
    <property type="molecule type" value="Genomic_DNA"/>
</dbReference>
<evidence type="ECO:0000259" key="2">
    <source>
        <dbReference type="Pfam" id="PF04851"/>
    </source>
</evidence>
<dbReference type="PROSITE" id="PS00092">
    <property type="entry name" value="N6_MTASE"/>
    <property type="match status" value="1"/>
</dbReference>
<name>A0A6C0IN59_9ZZZZ</name>
<proteinExistence type="predicted"/>
<dbReference type="InterPro" id="IPR029063">
    <property type="entry name" value="SAM-dependent_MTases_sf"/>
</dbReference>
<feature type="compositionally biased region" description="Acidic residues" evidence="1">
    <location>
        <begin position="808"/>
        <end position="825"/>
    </location>
</feature>
<reference evidence="3" key="1">
    <citation type="journal article" date="2020" name="Nature">
        <title>Giant virus diversity and host interactions through global metagenomics.</title>
        <authorList>
            <person name="Schulz F."/>
            <person name="Roux S."/>
            <person name="Paez-Espino D."/>
            <person name="Jungbluth S."/>
            <person name="Walsh D.A."/>
            <person name="Denef V.J."/>
            <person name="McMahon K.D."/>
            <person name="Konstantinidis K.T."/>
            <person name="Eloe-Fadrosh E.A."/>
            <person name="Kyrpides N.C."/>
            <person name="Woyke T."/>
        </authorList>
    </citation>
    <scope>NUCLEOTIDE SEQUENCE</scope>
    <source>
        <strain evidence="3">GVMAG-M-3300024261-26</strain>
    </source>
</reference>
<dbReference type="InterPro" id="IPR006935">
    <property type="entry name" value="Helicase/UvrB_N"/>
</dbReference>
<feature type="domain" description="Helicase/UvrB N-terminal" evidence="2">
    <location>
        <begin position="217"/>
        <end position="380"/>
    </location>
</feature>
<dbReference type="GO" id="GO:0032259">
    <property type="term" value="P:methylation"/>
    <property type="evidence" value="ECO:0007669"/>
    <property type="project" value="InterPro"/>
</dbReference>
<protein>
    <recommendedName>
        <fullName evidence="2">Helicase/UvrB N-terminal domain-containing protein</fullName>
    </recommendedName>
</protein>
<dbReference type="GO" id="GO:0008168">
    <property type="term" value="F:methyltransferase activity"/>
    <property type="evidence" value="ECO:0007669"/>
    <property type="project" value="InterPro"/>
</dbReference>
<dbReference type="GO" id="GO:0003677">
    <property type="term" value="F:DNA binding"/>
    <property type="evidence" value="ECO:0007669"/>
    <property type="project" value="InterPro"/>
</dbReference>
<accession>A0A6C0IN59</accession>
<dbReference type="InterPro" id="IPR002052">
    <property type="entry name" value="DNA_methylase_N6_adenine_CS"/>
</dbReference>
<dbReference type="GO" id="GO:0005524">
    <property type="term" value="F:ATP binding"/>
    <property type="evidence" value="ECO:0007669"/>
    <property type="project" value="InterPro"/>
</dbReference>
<dbReference type="Pfam" id="PF04851">
    <property type="entry name" value="ResIII"/>
    <property type="match status" value="1"/>
</dbReference>
<evidence type="ECO:0000313" key="3">
    <source>
        <dbReference type="EMBL" id="QHT94661.1"/>
    </source>
</evidence>
<sequence length="1378" mass="158096">MNDVKTFHHLFVFLKTLPCDKLEFTRFLEADGNAQESGYRQEAVLKLFAPCGLIESLKEFVPADGNFSMGTCQPTTNKKSLFFNNKNKPFDIRGNGGDASDYTAFSKDNETIIATTSKSHKNDKTETVKSLELDEISNKASQHYPNKNLNMCICVRDRIHVNNMNPQECNADLRPYLKTAIIVDWANLFDAFVLFKTVYVDMQFDDVLGINSNLPIFTPRFYQKFASKKFLSMINTVDAVAVTALLAYLPRTGKTSVIINTIIEDNRQEDSYLIITPCPNETISGYFELLQCVQLRDYNIQHLSGDNLHPTVGTRNVFIVSKQFLQNKLDEGKHLECLLQSKIRIVFVDEAHLGCTTDIMKKIFEFYTPTAHRLFVTATYGKPASVFNIPVTRQFNWDLEDIMLCKYIDKPGNREKLIRKYGAEFSEIMNEYTDDRIKNEIGCFPELQYLTHKIKNDVYDEASDATVGTKYGWSSDSIFNGNWNLRKLTENDIPTFQNEDAVLATMYSIFGKRSSLGIPDKEYPEKSVFMDRAKLICRRNGQKELCTDSTNPSVVLAFLPPNNINFTSVALKMLIEKHNILPDYHIIITNTAASSQDAKTRVMDAVTRAKNTDKKGVLVLTGTQLHLGVTINECDLALLLNSSTSFDKVFQMIFRCMTPRHGKKFGFVVDLNLQRAITTTLSQYARTVRPGTSMKESLRYLIENRLLSLNADHWLPSFGNAQNALVDMCSDAYRLFIKNCNFAIKNQLQTLLDTKFELSADEQKQLTMFKNGMVSRDNTIQTTVLNENDQHLQTGLDRTALVTNNNNVDEEDISNVDEVNDDDEDDSRKNLSIEEIMYHLTPLLCLFTIHEKCDTIQGMYDLVEETQSLKNCMMSQVNLWWGNDNNHIALEQVKEIVSLYIIKMNDTTNEIVANIKQLFLEYKHNTTELSHLIDVYFVPKEIEKSRNAEISTPLSIRRYMLNRIDETFWQNSHHKVIEPCAGKGQFVVDIIDRFMNGLKDVFPDEKVRYKHVVENCVYFADINPTNIFICTLLLDPDNQYKLNYYTGDTLSMNMFETWNIERFHLCVMNPPYNEDPENSADPHKKPLYQNWIQYYNCISQQLLVISPSKWFTSDDKPLKLLREYMQQQAVISMQHFPNDDVFPGVSIKGGVSYFHIDNRVLDMDDNFRTNFNGTNIRLSDFEIILSDPTFASLVNHMKPYFSEKALSSEYVTQGRYVDSDKLLSKERNDDTDVVCYVSKQKGMKQYCPLGSINNNAKFDSWKVITTAAAHNGSSGFGNIFIGKPGEIHSKSYVSFNVTSESQAKNLESFLKCKLPQIMLSLRKITHNLTNTNVFAWIPYPPVDREWTNKSVCEFYGLSEELVQLVKAHTMEGNYYNDF</sequence>